<reference evidence="3" key="1">
    <citation type="journal article" date="2019" name="Int. J. Syst. Evol. Microbiol.">
        <title>The Global Catalogue of Microorganisms (GCM) 10K type strain sequencing project: providing services to taxonomists for standard genome sequencing and annotation.</title>
        <authorList>
            <consortium name="The Broad Institute Genomics Platform"/>
            <consortium name="The Broad Institute Genome Sequencing Center for Infectious Disease"/>
            <person name="Wu L."/>
            <person name="Ma J."/>
        </authorList>
    </citation>
    <scope>NUCLEOTIDE SEQUENCE [LARGE SCALE GENOMIC DNA]</scope>
    <source>
        <strain evidence="3">JCM 4542</strain>
    </source>
</reference>
<feature type="compositionally biased region" description="Basic and acidic residues" evidence="1">
    <location>
        <begin position="1"/>
        <end position="13"/>
    </location>
</feature>
<keyword evidence="3" id="KW-1185">Reference proteome</keyword>
<proteinExistence type="predicted"/>
<gene>
    <name evidence="2" type="ORF">GCM10010315_41500</name>
</gene>
<dbReference type="EMBL" id="BAAASL010000015">
    <property type="protein sequence ID" value="GAA2720640.1"/>
    <property type="molecule type" value="Genomic_DNA"/>
</dbReference>
<name>A0ABP6GCC9_9ACTN</name>
<evidence type="ECO:0000256" key="1">
    <source>
        <dbReference type="SAM" id="MobiDB-lite"/>
    </source>
</evidence>
<comment type="caution">
    <text evidence="2">The sequence shown here is derived from an EMBL/GenBank/DDBJ whole genome shotgun (WGS) entry which is preliminary data.</text>
</comment>
<feature type="region of interest" description="Disordered" evidence="1">
    <location>
        <begin position="1"/>
        <end position="26"/>
    </location>
</feature>
<sequence>MTDQHTTEIRRPADVPAGENPDGSAEAVARVLCTEDECAAIAERYRRDAEAEAARKWAANKLQHQDVQLLKLRCELEKSTPGRTATDMLAALLAVQQERNGGETDRVVLWLDEAAPLFREAGLFRDRSPGGVRRELDRLIRQNRAPYPAASDDDVAPLVEETGNSPRLDLEQALSMPNWADPARGSMTPTLSAEGRAHLGPPNT</sequence>
<dbReference type="Proteomes" id="UP001500886">
    <property type="component" value="Unassembled WGS sequence"/>
</dbReference>
<evidence type="ECO:0000313" key="2">
    <source>
        <dbReference type="EMBL" id="GAA2720640.1"/>
    </source>
</evidence>
<evidence type="ECO:0000313" key="3">
    <source>
        <dbReference type="Proteomes" id="UP001500886"/>
    </source>
</evidence>
<feature type="region of interest" description="Disordered" evidence="1">
    <location>
        <begin position="143"/>
        <end position="204"/>
    </location>
</feature>
<dbReference type="RefSeq" id="WP_344436883.1">
    <property type="nucleotide sequence ID" value="NZ_BAAASL010000015.1"/>
</dbReference>
<organism evidence="2 3">
    <name type="scientific">Streptomyces luteosporeus</name>
    <dbReference type="NCBI Taxonomy" id="173856"/>
    <lineage>
        <taxon>Bacteria</taxon>
        <taxon>Bacillati</taxon>
        <taxon>Actinomycetota</taxon>
        <taxon>Actinomycetes</taxon>
        <taxon>Kitasatosporales</taxon>
        <taxon>Streptomycetaceae</taxon>
        <taxon>Streptomyces</taxon>
    </lineage>
</organism>
<protein>
    <submittedName>
        <fullName evidence="2">Uncharacterized protein</fullName>
    </submittedName>
</protein>
<accession>A0ABP6GCC9</accession>